<protein>
    <submittedName>
        <fullName evidence="1">Uncharacterized protein</fullName>
    </submittedName>
</protein>
<keyword evidence="2" id="KW-1185">Reference proteome</keyword>
<name>A0A444XKT6_ARAHY</name>
<evidence type="ECO:0000313" key="2">
    <source>
        <dbReference type="Proteomes" id="UP000289738"/>
    </source>
</evidence>
<sequence>MIHFKNARSQCYISLFESEVVKIAIMGLGFYMRQKLFNVHIPDLAHLAETIFDVLLKDKQLILPVCKTLPLTKYLKGKLYCKLHQATSDSTNNCVCFRDLIQEAIMEKRLKFDDGKKYMKVDSVPFDAGTNFAEPFLGVNMVGFSYEFDTALGDFETNIQAVYPSVGEGLLEFLMQQKLKDRDVSFCP</sequence>
<reference evidence="1 2" key="1">
    <citation type="submission" date="2019-01" db="EMBL/GenBank/DDBJ databases">
        <title>Sequencing of cultivated peanut Arachis hypogaea provides insights into genome evolution and oil improvement.</title>
        <authorList>
            <person name="Chen X."/>
        </authorList>
    </citation>
    <scope>NUCLEOTIDE SEQUENCE [LARGE SCALE GENOMIC DNA]</scope>
    <source>
        <strain evidence="2">cv. Fuhuasheng</strain>
        <tissue evidence="1">Leaves</tissue>
    </source>
</reference>
<evidence type="ECO:0000313" key="1">
    <source>
        <dbReference type="EMBL" id="RYQ90236.1"/>
    </source>
</evidence>
<proteinExistence type="predicted"/>
<dbReference type="AlphaFoldDB" id="A0A444XKT6"/>
<accession>A0A444XKT6</accession>
<dbReference type="EMBL" id="SDMP01000019">
    <property type="protein sequence ID" value="RYQ90236.1"/>
    <property type="molecule type" value="Genomic_DNA"/>
</dbReference>
<gene>
    <name evidence="1" type="ORF">Ahy_B09g096443</name>
</gene>
<comment type="caution">
    <text evidence="1">The sequence shown here is derived from an EMBL/GenBank/DDBJ whole genome shotgun (WGS) entry which is preliminary data.</text>
</comment>
<dbReference type="Proteomes" id="UP000289738">
    <property type="component" value="Chromosome B09"/>
</dbReference>
<organism evidence="1 2">
    <name type="scientific">Arachis hypogaea</name>
    <name type="common">Peanut</name>
    <dbReference type="NCBI Taxonomy" id="3818"/>
    <lineage>
        <taxon>Eukaryota</taxon>
        <taxon>Viridiplantae</taxon>
        <taxon>Streptophyta</taxon>
        <taxon>Embryophyta</taxon>
        <taxon>Tracheophyta</taxon>
        <taxon>Spermatophyta</taxon>
        <taxon>Magnoliopsida</taxon>
        <taxon>eudicotyledons</taxon>
        <taxon>Gunneridae</taxon>
        <taxon>Pentapetalae</taxon>
        <taxon>rosids</taxon>
        <taxon>fabids</taxon>
        <taxon>Fabales</taxon>
        <taxon>Fabaceae</taxon>
        <taxon>Papilionoideae</taxon>
        <taxon>50 kb inversion clade</taxon>
        <taxon>dalbergioids sensu lato</taxon>
        <taxon>Dalbergieae</taxon>
        <taxon>Pterocarpus clade</taxon>
        <taxon>Arachis</taxon>
    </lineage>
</organism>